<keyword evidence="2" id="KW-1185">Reference proteome</keyword>
<protein>
    <submittedName>
        <fullName evidence="1">Uncharacterized protein</fullName>
    </submittedName>
</protein>
<accession>F0LK03</accession>
<dbReference type="Proteomes" id="UP000007478">
    <property type="component" value="Chromosome"/>
</dbReference>
<dbReference type="eggNOG" id="arCOG05737">
    <property type="taxonomic scope" value="Archaea"/>
</dbReference>
<proteinExistence type="predicted"/>
<dbReference type="OrthoDB" id="86210at2157"/>
<dbReference type="EMBL" id="CP002372">
    <property type="protein sequence ID" value="ADT83540.1"/>
    <property type="molecule type" value="Genomic_DNA"/>
</dbReference>
<dbReference type="PATRIC" id="fig|391623.17.peg.564"/>
<dbReference type="HOGENOM" id="CLU_035109_0_0_2"/>
<name>F0LK03_THEBM</name>
<dbReference type="GeneID" id="10040881"/>
<organism evidence="1 2">
    <name type="scientific">Thermococcus barophilus (strain DSM 11836 / MP)</name>
    <dbReference type="NCBI Taxonomy" id="391623"/>
    <lineage>
        <taxon>Archaea</taxon>
        <taxon>Methanobacteriati</taxon>
        <taxon>Methanobacteriota</taxon>
        <taxon>Thermococci</taxon>
        <taxon>Thermococcales</taxon>
        <taxon>Thermococcaceae</taxon>
        <taxon>Thermococcus</taxon>
    </lineage>
</organism>
<dbReference type="RefSeq" id="WP_013466838.1">
    <property type="nucleotide sequence ID" value="NC_014804.1"/>
</dbReference>
<dbReference type="KEGG" id="tba:TERMP_00563"/>
<reference evidence="1 2" key="1">
    <citation type="journal article" date="2011" name="J. Bacteriol.">
        <title>Complete genome sequence of the hyperthermophilic, piezophilic, heterotrophic, and carboxydotrophic archaeon Thermococcus barophilus MP.</title>
        <authorList>
            <person name="Vannier P."/>
            <person name="Marteinsson V.T."/>
            <person name="Fridjonsson O.H."/>
            <person name="Oger P."/>
            <person name="Jebbar M."/>
        </authorList>
    </citation>
    <scope>NUCLEOTIDE SEQUENCE [LARGE SCALE GENOMIC DNA]</scope>
    <source>
        <strain evidence="2">DSM 11836 / MP</strain>
    </source>
</reference>
<dbReference type="AlphaFoldDB" id="F0LK03"/>
<sequence length="599" mass="68114">MQLPKMQPFKENIVSTSKDDFVSLIREALADANGTFIKIFTKDSNEKYYFTVLTDNSKILAAYGKFLIANRDVIGKEALDALRLLLSNPMVVDVYTLDEITLKLSIADNIEIYSATPKIGIEEFLGVPKQSEFSEVLEKEKLLEQVLEKVKREERIKPAPQIEKVKEVKKAKVPEIIEKPREEKPLKVPKEVPKPASQKVAKKEELKVKIEIIGSEAFKPALEEAFKEYSKVLLNEIKKMNDTVLNDVEIRGEIGTGVVYLTIQLNANVGDEKSIEIAKRKILFFANRHIPVIGRVSGLKPIIRTVKVNVIAGEKVDTMEEKERGEVELWRLKKPPTVQVTPKISLTIDPEFRTYFSAYSKALLRDIEDAGIRVEKMEVEVEGRKEHEINIKLHASAANMSRIQIESFVTALAKKHAREIGKALKKYVWVHRVEVESIMPQQPSSVMESQVSTKAAEILKKKSEIEKEVEKLLKEAGIEELSFLTEDKKKDVEQTLLKSRIEPAMETLKSRVQNDLKLLPRVTFKWLKMNWNFTGSNVEVIFEVSFAKEEVGGLFGTFSGISDDKIKEDAIKTIKKAMEDVSREYGINIVPKRINVLVR</sequence>
<evidence type="ECO:0000313" key="2">
    <source>
        <dbReference type="Proteomes" id="UP000007478"/>
    </source>
</evidence>
<gene>
    <name evidence="1" type="ordered locus">TERMP_00563</name>
</gene>
<evidence type="ECO:0000313" key="1">
    <source>
        <dbReference type="EMBL" id="ADT83540.1"/>
    </source>
</evidence>